<evidence type="ECO:0008006" key="4">
    <source>
        <dbReference type="Google" id="ProtNLM"/>
    </source>
</evidence>
<proteinExistence type="predicted"/>
<accession>A0A4R2N2S0</accession>
<sequence>MKLTKTILSTTLIACATLLTACYDKDSQKQQNLPVQSQGVKDQALQLFNMTVRILPEQRFIGKDEKGNDFVSFAYTLENISNKAIKEIQWFNILTAESTIIDITNVPAVFEKTLQANSSEKITLTKLAIHYPENVRKLILNPKTELKSKTLAGKIIFADDSKLVITTPEDIEKAFSKNK</sequence>
<keyword evidence="3" id="KW-1185">Reference proteome</keyword>
<dbReference type="EMBL" id="SLXI01000001">
    <property type="protein sequence ID" value="TCP14168.1"/>
    <property type="molecule type" value="Genomic_DNA"/>
</dbReference>
<reference evidence="2 3" key="1">
    <citation type="submission" date="2019-03" db="EMBL/GenBank/DDBJ databases">
        <title>Genomic Encyclopedia of Type Strains, Phase IV (KMG-IV): sequencing the most valuable type-strain genomes for metagenomic binning, comparative biology and taxonomic classification.</title>
        <authorList>
            <person name="Goeker M."/>
        </authorList>
    </citation>
    <scope>NUCLEOTIDE SEQUENCE [LARGE SCALE GENOMIC DNA]</scope>
    <source>
        <strain evidence="2 3">DSM 28231</strain>
    </source>
</reference>
<dbReference type="OrthoDB" id="5684473at2"/>
<evidence type="ECO:0000313" key="3">
    <source>
        <dbReference type="Proteomes" id="UP000294841"/>
    </source>
</evidence>
<dbReference type="RefSeq" id="WP_132021820.1">
    <property type="nucleotide sequence ID" value="NZ_CP016605.1"/>
</dbReference>
<gene>
    <name evidence="2" type="ORF">EV697_101301</name>
</gene>
<evidence type="ECO:0000256" key="1">
    <source>
        <dbReference type="SAM" id="SignalP"/>
    </source>
</evidence>
<protein>
    <recommendedName>
        <fullName evidence="4">Lipoprotein</fullName>
    </recommendedName>
</protein>
<feature type="signal peptide" evidence="1">
    <location>
        <begin position="1"/>
        <end position="21"/>
    </location>
</feature>
<dbReference type="PROSITE" id="PS51257">
    <property type="entry name" value="PROKAR_LIPOPROTEIN"/>
    <property type="match status" value="1"/>
</dbReference>
<name>A0A4R2N2S0_9PAST</name>
<organism evidence="2 3">
    <name type="scientific">Bisgaardia hudsonensis</name>
    <dbReference type="NCBI Taxonomy" id="109472"/>
    <lineage>
        <taxon>Bacteria</taxon>
        <taxon>Pseudomonadati</taxon>
        <taxon>Pseudomonadota</taxon>
        <taxon>Gammaproteobacteria</taxon>
        <taxon>Pasteurellales</taxon>
        <taxon>Pasteurellaceae</taxon>
        <taxon>Bisgaardia</taxon>
    </lineage>
</organism>
<evidence type="ECO:0000313" key="2">
    <source>
        <dbReference type="EMBL" id="TCP14168.1"/>
    </source>
</evidence>
<dbReference type="AlphaFoldDB" id="A0A4R2N2S0"/>
<dbReference type="Proteomes" id="UP000294841">
    <property type="component" value="Unassembled WGS sequence"/>
</dbReference>
<comment type="caution">
    <text evidence="2">The sequence shown here is derived from an EMBL/GenBank/DDBJ whole genome shotgun (WGS) entry which is preliminary data.</text>
</comment>
<keyword evidence="1" id="KW-0732">Signal</keyword>
<feature type="chain" id="PRO_5020957490" description="Lipoprotein" evidence="1">
    <location>
        <begin position="22"/>
        <end position="179"/>
    </location>
</feature>